<dbReference type="AlphaFoldDB" id="A0A431VA44"/>
<comment type="subcellular location">
    <subcellularLocation>
        <location evidence="1">Cell inner membrane</location>
        <topology evidence="1">Multi-pass membrane protein</topology>
    </subcellularLocation>
    <subcellularLocation>
        <location evidence="9">Cell membrane</location>
        <topology evidence="9">Multi-pass membrane protein</topology>
    </subcellularLocation>
</comment>
<dbReference type="GO" id="GO:0043190">
    <property type="term" value="C:ATP-binding cassette (ABC) transporter complex"/>
    <property type="evidence" value="ECO:0007669"/>
    <property type="project" value="InterPro"/>
</dbReference>
<dbReference type="Gene3D" id="1.10.3720.10">
    <property type="entry name" value="MetI-like"/>
    <property type="match status" value="1"/>
</dbReference>
<dbReference type="Proteomes" id="UP000277007">
    <property type="component" value="Unassembled WGS sequence"/>
</dbReference>
<evidence type="ECO:0000256" key="7">
    <source>
        <dbReference type="ARBA" id="ARBA00022989"/>
    </source>
</evidence>
<dbReference type="PANTHER" id="PTHR30614">
    <property type="entry name" value="MEMBRANE COMPONENT OF AMINO ACID ABC TRANSPORTER"/>
    <property type="match status" value="1"/>
</dbReference>
<keyword evidence="4" id="KW-1003">Cell membrane</keyword>
<keyword evidence="8 9" id="KW-0472">Membrane</keyword>
<feature type="transmembrane region" description="Helical" evidence="9">
    <location>
        <begin position="21"/>
        <end position="41"/>
    </location>
</feature>
<evidence type="ECO:0000256" key="5">
    <source>
        <dbReference type="ARBA" id="ARBA00022692"/>
    </source>
</evidence>
<protein>
    <submittedName>
        <fullName evidence="11">Amino acid ABC transporter permease</fullName>
    </submittedName>
</protein>
<evidence type="ECO:0000256" key="1">
    <source>
        <dbReference type="ARBA" id="ARBA00004429"/>
    </source>
</evidence>
<evidence type="ECO:0000256" key="9">
    <source>
        <dbReference type="RuleBase" id="RU363032"/>
    </source>
</evidence>
<dbReference type="PANTHER" id="PTHR30614:SF0">
    <property type="entry name" value="L-CYSTINE TRANSPORT SYSTEM PERMEASE PROTEIN TCYL"/>
    <property type="match status" value="1"/>
</dbReference>
<dbReference type="GO" id="GO:0022857">
    <property type="term" value="F:transmembrane transporter activity"/>
    <property type="evidence" value="ECO:0007669"/>
    <property type="project" value="InterPro"/>
</dbReference>
<feature type="transmembrane region" description="Helical" evidence="9">
    <location>
        <begin position="100"/>
        <end position="125"/>
    </location>
</feature>
<keyword evidence="6" id="KW-0029">Amino-acid transport</keyword>
<keyword evidence="3 9" id="KW-0813">Transport</keyword>
<dbReference type="InterPro" id="IPR043429">
    <property type="entry name" value="ArtM/GltK/GlnP/TcyL/YhdX-like"/>
</dbReference>
<feature type="domain" description="ABC transmembrane type-1" evidence="10">
    <location>
        <begin position="69"/>
        <end position="257"/>
    </location>
</feature>
<comment type="similarity">
    <text evidence="2">Belongs to the binding-protein-dependent transport system permease family. HisMQ subfamily.</text>
</comment>
<dbReference type="InterPro" id="IPR000515">
    <property type="entry name" value="MetI-like"/>
</dbReference>
<evidence type="ECO:0000256" key="2">
    <source>
        <dbReference type="ARBA" id="ARBA00010072"/>
    </source>
</evidence>
<dbReference type="GO" id="GO:0006865">
    <property type="term" value="P:amino acid transport"/>
    <property type="evidence" value="ECO:0007669"/>
    <property type="project" value="UniProtKB-KW"/>
</dbReference>
<feature type="transmembrane region" description="Helical" evidence="9">
    <location>
        <begin position="235"/>
        <end position="253"/>
    </location>
</feature>
<dbReference type="SUPFAM" id="SSF161098">
    <property type="entry name" value="MetI-like"/>
    <property type="match status" value="1"/>
</dbReference>
<organism evidence="11 12">
    <name type="scientific">Azospirillum griseum</name>
    <dbReference type="NCBI Taxonomy" id="2496639"/>
    <lineage>
        <taxon>Bacteria</taxon>
        <taxon>Pseudomonadati</taxon>
        <taxon>Pseudomonadota</taxon>
        <taxon>Alphaproteobacteria</taxon>
        <taxon>Rhodospirillales</taxon>
        <taxon>Azospirillaceae</taxon>
        <taxon>Azospirillum</taxon>
    </lineage>
</organism>
<dbReference type="RefSeq" id="WP_126620591.1">
    <property type="nucleotide sequence ID" value="NZ_JBHUCY010000021.1"/>
</dbReference>
<evidence type="ECO:0000256" key="6">
    <source>
        <dbReference type="ARBA" id="ARBA00022970"/>
    </source>
</evidence>
<evidence type="ECO:0000256" key="8">
    <source>
        <dbReference type="ARBA" id="ARBA00023136"/>
    </source>
</evidence>
<keyword evidence="12" id="KW-1185">Reference proteome</keyword>
<dbReference type="Pfam" id="PF00528">
    <property type="entry name" value="BPD_transp_1"/>
    <property type="match status" value="1"/>
</dbReference>
<feature type="transmembrane region" description="Helical" evidence="9">
    <location>
        <begin position="131"/>
        <end position="152"/>
    </location>
</feature>
<comment type="caution">
    <text evidence="11">The sequence shown here is derived from an EMBL/GenBank/DDBJ whole genome shotgun (WGS) entry which is preliminary data.</text>
</comment>
<dbReference type="OrthoDB" id="9814550at2"/>
<name>A0A431VA44_9PROT</name>
<dbReference type="EMBL" id="RXMA01000048">
    <property type="protein sequence ID" value="RTR13062.1"/>
    <property type="molecule type" value="Genomic_DNA"/>
</dbReference>
<gene>
    <name evidence="11" type="ORF">EJ903_24965</name>
</gene>
<accession>A0A431VA44</accession>
<proteinExistence type="inferred from homology"/>
<sequence length="271" mass="29230">MAGDSGVGWRRSGRAGRTFRLGVIAVWVGLAALLALFFQSFDLKLALILDKLPFLLGLRLTPSGFVQGAALTLLVCTLSIALSIVIGLAATMGRLSSNPVAYGVSTFYGSFFRGTPLLVQILLLYLGLPQIGAVPAALPCGVLALALNYGAYLTEIFRASVQAVPASQREAAAALGLSRVQIAWTVVFPQATRFAIPPTGAQFVAMLKDSSLVSVTGLWEINFLAQSYGRSSYRYVEMLLTAAFIYWMLSLMFEFAQAHLERRYGRAYQVG</sequence>
<evidence type="ECO:0000259" key="10">
    <source>
        <dbReference type="PROSITE" id="PS50928"/>
    </source>
</evidence>
<keyword evidence="5 9" id="KW-0812">Transmembrane</keyword>
<dbReference type="NCBIfam" id="TIGR01726">
    <property type="entry name" value="HEQRo_perm_3TM"/>
    <property type="match status" value="1"/>
</dbReference>
<evidence type="ECO:0000313" key="11">
    <source>
        <dbReference type="EMBL" id="RTR13062.1"/>
    </source>
</evidence>
<dbReference type="PROSITE" id="PS50928">
    <property type="entry name" value="ABC_TM1"/>
    <property type="match status" value="1"/>
</dbReference>
<dbReference type="CDD" id="cd06261">
    <property type="entry name" value="TM_PBP2"/>
    <property type="match status" value="1"/>
</dbReference>
<reference evidence="11 12" key="1">
    <citation type="submission" date="2018-12" db="EMBL/GenBank/DDBJ databases">
        <authorList>
            <person name="Yang Y."/>
        </authorList>
    </citation>
    <scope>NUCLEOTIDE SEQUENCE [LARGE SCALE GENOMIC DNA]</scope>
    <source>
        <strain evidence="11 12">L-25-5w-1</strain>
    </source>
</reference>
<keyword evidence="7 9" id="KW-1133">Transmembrane helix</keyword>
<evidence type="ECO:0000313" key="12">
    <source>
        <dbReference type="Proteomes" id="UP000277007"/>
    </source>
</evidence>
<evidence type="ECO:0000256" key="3">
    <source>
        <dbReference type="ARBA" id="ARBA00022448"/>
    </source>
</evidence>
<feature type="transmembrane region" description="Helical" evidence="9">
    <location>
        <begin position="65"/>
        <end position="88"/>
    </location>
</feature>
<dbReference type="InterPro" id="IPR010065">
    <property type="entry name" value="AA_ABC_transptr_permease_3TM"/>
</dbReference>
<evidence type="ECO:0000256" key="4">
    <source>
        <dbReference type="ARBA" id="ARBA00022475"/>
    </source>
</evidence>
<dbReference type="InterPro" id="IPR035906">
    <property type="entry name" value="MetI-like_sf"/>
</dbReference>